<evidence type="ECO:0000313" key="4">
    <source>
        <dbReference type="Proteomes" id="UP000235653"/>
    </source>
</evidence>
<dbReference type="InterPro" id="IPR052710">
    <property type="entry name" value="CAAX_protease"/>
</dbReference>
<dbReference type="InterPro" id="IPR003675">
    <property type="entry name" value="Rce1/LyrA-like_dom"/>
</dbReference>
<dbReference type="Pfam" id="PF02517">
    <property type="entry name" value="Rce1-like"/>
    <property type="match status" value="1"/>
</dbReference>
<protein>
    <submittedName>
        <fullName evidence="3">CPBP family intramembrane metalloprotease</fullName>
    </submittedName>
</protein>
<name>A0A2P5P8K7_9CHLR</name>
<feature type="transmembrane region" description="Helical" evidence="1">
    <location>
        <begin position="84"/>
        <end position="108"/>
    </location>
</feature>
<keyword evidence="1" id="KW-0472">Membrane</keyword>
<accession>A0A2P5P8K7</accession>
<feature type="transmembrane region" description="Helical" evidence="1">
    <location>
        <begin position="166"/>
        <end position="186"/>
    </location>
</feature>
<gene>
    <name evidence="3" type="ORF">JP09_001785</name>
</gene>
<feature type="transmembrane region" description="Helical" evidence="1">
    <location>
        <begin position="198"/>
        <end position="215"/>
    </location>
</feature>
<evidence type="ECO:0000256" key="1">
    <source>
        <dbReference type="SAM" id="Phobius"/>
    </source>
</evidence>
<keyword evidence="4" id="KW-1185">Reference proteome</keyword>
<keyword evidence="3" id="KW-0378">Hydrolase</keyword>
<keyword evidence="3" id="KW-0482">Metalloprotease</keyword>
<feature type="domain" description="CAAX prenyl protease 2/Lysostaphin resistance protein A-like" evidence="2">
    <location>
        <begin position="165"/>
        <end position="257"/>
    </location>
</feature>
<dbReference type="AlphaFoldDB" id="A0A2P5P8K7"/>
<dbReference type="GO" id="GO:0080120">
    <property type="term" value="P:CAAX-box protein maturation"/>
    <property type="evidence" value="ECO:0007669"/>
    <property type="project" value="UniProtKB-ARBA"/>
</dbReference>
<dbReference type="GO" id="GO:0008237">
    <property type="term" value="F:metallopeptidase activity"/>
    <property type="evidence" value="ECO:0007669"/>
    <property type="project" value="UniProtKB-KW"/>
</dbReference>
<dbReference type="PANTHER" id="PTHR36435:SF1">
    <property type="entry name" value="CAAX AMINO TERMINAL PROTEASE FAMILY PROTEIN"/>
    <property type="match status" value="1"/>
</dbReference>
<evidence type="ECO:0000313" key="3">
    <source>
        <dbReference type="EMBL" id="PPD58633.1"/>
    </source>
</evidence>
<dbReference type="OrthoDB" id="158986at2"/>
<feature type="transmembrane region" description="Helical" evidence="1">
    <location>
        <begin position="129"/>
        <end position="146"/>
    </location>
</feature>
<sequence>MFEQNGPLEPLKIATSPMDRTSAPSPAMVRFWGFWPTLGFSAIVGVVNGIAGLLAVLAVVDFNLISNPNFNWTEYVFNSIGTQFNAVIVTSVIVSDAVSLAVIGGLVLARHGASIKEYLALNPIPVKTVVKLVFLTLGLVAVSIFIDSFRNLPNNPQPGPIYEGVWPVFAWFAVVLVAPLFEEVMFRGFMFQGFLRTRLGPALAIILPAIWWGLLHAQYGVFDRGVIIVLGIVLATVRLKTGSLYAPLAMHATWNLISMIRLSFLT</sequence>
<feature type="transmembrane region" description="Helical" evidence="1">
    <location>
        <begin position="221"/>
        <end position="237"/>
    </location>
</feature>
<dbReference type="GO" id="GO:0004175">
    <property type="term" value="F:endopeptidase activity"/>
    <property type="evidence" value="ECO:0007669"/>
    <property type="project" value="UniProtKB-ARBA"/>
</dbReference>
<keyword evidence="1" id="KW-1133">Transmembrane helix</keyword>
<organism evidence="3 4">
    <name type="scientific">Dehalogenimonas etheniformans</name>
    <dbReference type="NCBI Taxonomy" id="1536648"/>
    <lineage>
        <taxon>Bacteria</taxon>
        <taxon>Bacillati</taxon>
        <taxon>Chloroflexota</taxon>
        <taxon>Dehalococcoidia</taxon>
        <taxon>Dehalococcoidales</taxon>
        <taxon>Dehalococcoidaceae</taxon>
        <taxon>Dehalogenimonas</taxon>
    </lineage>
</organism>
<dbReference type="GO" id="GO:0006508">
    <property type="term" value="P:proteolysis"/>
    <property type="evidence" value="ECO:0007669"/>
    <property type="project" value="UniProtKB-KW"/>
</dbReference>
<dbReference type="PANTHER" id="PTHR36435">
    <property type="entry name" value="SLR1288 PROTEIN"/>
    <property type="match status" value="1"/>
</dbReference>
<comment type="caution">
    <text evidence="3">The sequence shown here is derived from an EMBL/GenBank/DDBJ whole genome shotgun (WGS) entry which is preliminary data.</text>
</comment>
<evidence type="ECO:0000259" key="2">
    <source>
        <dbReference type="Pfam" id="PF02517"/>
    </source>
</evidence>
<feature type="transmembrane region" description="Helical" evidence="1">
    <location>
        <begin position="38"/>
        <end position="64"/>
    </location>
</feature>
<proteinExistence type="predicted"/>
<dbReference type="Proteomes" id="UP000235653">
    <property type="component" value="Unassembled WGS sequence"/>
</dbReference>
<keyword evidence="1" id="KW-0812">Transmembrane</keyword>
<reference evidence="3 4" key="1">
    <citation type="journal article" date="2017" name="ISME J.">
        <title>Grape pomace compost harbors organohalide-respiring Dehalogenimonas species with novel reductive dehalogenase genes.</title>
        <authorList>
            <person name="Yang Y."/>
            <person name="Higgins S.A."/>
            <person name="Yan J."/>
            <person name="Simsir B."/>
            <person name="Chourey K."/>
            <person name="Iyer R."/>
            <person name="Hettich R.L."/>
            <person name="Baldwin B."/>
            <person name="Ogles D.M."/>
            <person name="Loffler F.E."/>
        </authorList>
    </citation>
    <scope>NUCLEOTIDE SEQUENCE [LARGE SCALE GENOMIC DNA]</scope>
    <source>
        <strain evidence="3 4">GP</strain>
    </source>
</reference>
<dbReference type="EMBL" id="JQAN02000006">
    <property type="protein sequence ID" value="PPD58633.1"/>
    <property type="molecule type" value="Genomic_DNA"/>
</dbReference>
<keyword evidence="3" id="KW-0645">Protease</keyword>